<dbReference type="PROSITE" id="PS51462">
    <property type="entry name" value="NUDIX"/>
    <property type="match status" value="1"/>
</dbReference>
<dbReference type="InterPro" id="IPR020476">
    <property type="entry name" value="Nudix_hydrolase"/>
</dbReference>
<reference evidence="6 7" key="1">
    <citation type="submission" date="2024-07" db="EMBL/GenBank/DDBJ databases">
        <title>Section-level genome sequencing and comparative genomics of Aspergillus sections Usti and Cavernicolus.</title>
        <authorList>
            <consortium name="Lawrence Berkeley National Laboratory"/>
            <person name="Nybo J.L."/>
            <person name="Vesth T.C."/>
            <person name="Theobald S."/>
            <person name="Frisvad J.C."/>
            <person name="Larsen T.O."/>
            <person name="Kjaerboelling I."/>
            <person name="Rothschild-Mancinelli K."/>
            <person name="Lyhne E.K."/>
            <person name="Kogle M.E."/>
            <person name="Barry K."/>
            <person name="Clum A."/>
            <person name="Na H."/>
            <person name="Ledsgaard L."/>
            <person name="Lin J."/>
            <person name="Lipzen A."/>
            <person name="Kuo A."/>
            <person name="Riley R."/>
            <person name="Mondo S."/>
            <person name="Labutti K."/>
            <person name="Haridas S."/>
            <person name="Pangalinan J."/>
            <person name="Salamov A.A."/>
            <person name="Simmons B.A."/>
            <person name="Magnuson J.K."/>
            <person name="Chen J."/>
            <person name="Drula E."/>
            <person name="Henrissat B."/>
            <person name="Wiebenga A."/>
            <person name="Lubbers R.J."/>
            <person name="Gomes A.C."/>
            <person name="Makela M.R."/>
            <person name="Stajich J."/>
            <person name="Grigoriev I.V."/>
            <person name="Mortensen U.H."/>
            <person name="De Vries R.P."/>
            <person name="Baker S.E."/>
            <person name="Andersen M.R."/>
        </authorList>
    </citation>
    <scope>NUCLEOTIDE SEQUENCE [LARGE SCALE GENOMIC DNA]</scope>
    <source>
        <strain evidence="6 7">CBS 209.92</strain>
    </source>
</reference>
<evidence type="ECO:0000256" key="4">
    <source>
        <dbReference type="SAM" id="MobiDB-lite"/>
    </source>
</evidence>
<comment type="cofactor">
    <cofactor evidence="1">
        <name>Mg(2+)</name>
        <dbReference type="ChEBI" id="CHEBI:18420"/>
    </cofactor>
</comment>
<dbReference type="Proteomes" id="UP001610563">
    <property type="component" value="Unassembled WGS sequence"/>
</dbReference>
<keyword evidence="2 3" id="KW-0378">Hydrolase</keyword>
<dbReference type="PRINTS" id="PR00502">
    <property type="entry name" value="NUDIXFAMILY"/>
</dbReference>
<dbReference type="InterPro" id="IPR015797">
    <property type="entry name" value="NUDIX_hydrolase-like_dom_sf"/>
</dbReference>
<dbReference type="PANTHER" id="PTHR43046:SF2">
    <property type="entry name" value="8-OXO-DGTP DIPHOSPHATASE-RELATED"/>
    <property type="match status" value="1"/>
</dbReference>
<evidence type="ECO:0000256" key="2">
    <source>
        <dbReference type="ARBA" id="ARBA00022801"/>
    </source>
</evidence>
<accession>A0ABR4FH01</accession>
<dbReference type="InterPro" id="IPR000086">
    <property type="entry name" value="NUDIX_hydrolase_dom"/>
</dbReference>
<name>A0ABR4FH01_9EURO</name>
<feature type="domain" description="Nudix hydrolase" evidence="5">
    <location>
        <begin position="17"/>
        <end position="134"/>
    </location>
</feature>
<dbReference type="InterPro" id="IPR020084">
    <property type="entry name" value="NUDIX_hydrolase_CS"/>
</dbReference>
<comment type="similarity">
    <text evidence="3">Belongs to the Nudix hydrolase family.</text>
</comment>
<dbReference type="Gene3D" id="3.90.79.10">
    <property type="entry name" value="Nucleoside Triphosphate Pyrophosphohydrolase"/>
    <property type="match status" value="1"/>
</dbReference>
<proteinExistence type="inferred from homology"/>
<sequence length="134" mass="15364">MSTTDDRSSQRRTYKEKQRSGTMGILLRGTKVLLLYRKLKTPEAPVNGDPDSWAFPGGGVDANETPEQAIVREFFEEVGLRVKIVSFRDEPVLGQVDDYLKHDFWRCSFFVVQQTDPSQEPKVCYGLRPTQKHN</sequence>
<dbReference type="CDD" id="cd02883">
    <property type="entry name" value="NUDIX_Hydrolase"/>
    <property type="match status" value="1"/>
</dbReference>
<evidence type="ECO:0000259" key="5">
    <source>
        <dbReference type="PROSITE" id="PS51462"/>
    </source>
</evidence>
<gene>
    <name evidence="6" type="ORF">BJX66DRAFT_345760</name>
</gene>
<dbReference type="EMBL" id="JBFTWV010000403">
    <property type="protein sequence ID" value="KAL2782523.1"/>
    <property type="molecule type" value="Genomic_DNA"/>
</dbReference>
<dbReference type="SUPFAM" id="SSF55811">
    <property type="entry name" value="Nudix"/>
    <property type="match status" value="1"/>
</dbReference>
<dbReference type="PROSITE" id="PS00893">
    <property type="entry name" value="NUDIX_BOX"/>
    <property type="match status" value="1"/>
</dbReference>
<evidence type="ECO:0000256" key="3">
    <source>
        <dbReference type="RuleBase" id="RU003476"/>
    </source>
</evidence>
<dbReference type="Pfam" id="PF00293">
    <property type="entry name" value="NUDIX"/>
    <property type="match status" value="1"/>
</dbReference>
<evidence type="ECO:0000313" key="6">
    <source>
        <dbReference type="EMBL" id="KAL2782523.1"/>
    </source>
</evidence>
<comment type="caution">
    <text evidence="6">The sequence shown here is derived from an EMBL/GenBank/DDBJ whole genome shotgun (WGS) entry which is preliminary data.</text>
</comment>
<organism evidence="6 7">
    <name type="scientific">Aspergillus keveii</name>
    <dbReference type="NCBI Taxonomy" id="714993"/>
    <lineage>
        <taxon>Eukaryota</taxon>
        <taxon>Fungi</taxon>
        <taxon>Dikarya</taxon>
        <taxon>Ascomycota</taxon>
        <taxon>Pezizomycotina</taxon>
        <taxon>Eurotiomycetes</taxon>
        <taxon>Eurotiomycetidae</taxon>
        <taxon>Eurotiales</taxon>
        <taxon>Aspergillaceae</taxon>
        <taxon>Aspergillus</taxon>
        <taxon>Aspergillus subgen. Nidulantes</taxon>
    </lineage>
</organism>
<keyword evidence="7" id="KW-1185">Reference proteome</keyword>
<protein>
    <submittedName>
        <fullName evidence="6">NUDIX hydrolase domain-like protein</fullName>
    </submittedName>
</protein>
<evidence type="ECO:0000313" key="7">
    <source>
        <dbReference type="Proteomes" id="UP001610563"/>
    </source>
</evidence>
<dbReference type="PANTHER" id="PTHR43046">
    <property type="entry name" value="GDP-MANNOSE MANNOSYL HYDROLASE"/>
    <property type="match status" value="1"/>
</dbReference>
<feature type="compositionally biased region" description="Basic and acidic residues" evidence="4">
    <location>
        <begin position="1"/>
        <end position="19"/>
    </location>
</feature>
<evidence type="ECO:0000256" key="1">
    <source>
        <dbReference type="ARBA" id="ARBA00001946"/>
    </source>
</evidence>
<feature type="region of interest" description="Disordered" evidence="4">
    <location>
        <begin position="1"/>
        <end position="21"/>
    </location>
</feature>